<dbReference type="InterPro" id="IPR013937">
    <property type="entry name" value="Sorting_nexin_C"/>
</dbReference>
<feature type="region of interest" description="Disordered" evidence="2">
    <location>
        <begin position="1"/>
        <end position="41"/>
    </location>
</feature>
<organism evidence="4 5">
    <name type="scientific">Somion occarium</name>
    <dbReference type="NCBI Taxonomy" id="3059160"/>
    <lineage>
        <taxon>Eukaryota</taxon>
        <taxon>Fungi</taxon>
        <taxon>Dikarya</taxon>
        <taxon>Basidiomycota</taxon>
        <taxon>Agaricomycotina</taxon>
        <taxon>Agaricomycetes</taxon>
        <taxon>Polyporales</taxon>
        <taxon>Cerrenaceae</taxon>
        <taxon>Somion</taxon>
    </lineage>
</organism>
<feature type="region of interest" description="Disordered" evidence="2">
    <location>
        <begin position="244"/>
        <end position="267"/>
    </location>
</feature>
<name>A0ABP1CLG9_9APHY</name>
<dbReference type="SMART" id="SM00313">
    <property type="entry name" value="PXA"/>
    <property type="match status" value="1"/>
</dbReference>
<dbReference type="PANTHER" id="PTHR22775">
    <property type="entry name" value="SORTING NEXIN"/>
    <property type="match status" value="1"/>
</dbReference>
<feature type="compositionally biased region" description="Polar residues" evidence="2">
    <location>
        <begin position="249"/>
        <end position="260"/>
    </location>
</feature>
<evidence type="ECO:0000256" key="2">
    <source>
        <dbReference type="SAM" id="MobiDB-lite"/>
    </source>
</evidence>
<feature type="compositionally biased region" description="Low complexity" evidence="2">
    <location>
        <begin position="13"/>
        <end position="30"/>
    </location>
</feature>
<dbReference type="InterPro" id="IPR003114">
    <property type="entry name" value="Phox_assoc"/>
</dbReference>
<feature type="region of interest" description="Disordered" evidence="2">
    <location>
        <begin position="566"/>
        <end position="590"/>
    </location>
</feature>
<reference evidence="5" key="1">
    <citation type="submission" date="2024-04" db="EMBL/GenBank/DDBJ databases">
        <authorList>
            <person name="Shaw F."/>
            <person name="Minotto A."/>
        </authorList>
    </citation>
    <scope>NUCLEOTIDE SEQUENCE [LARGE SCALE GENOMIC DNA]</scope>
</reference>
<comment type="similarity">
    <text evidence="1">Belongs to the sorting nexin family.</text>
</comment>
<dbReference type="PANTHER" id="PTHR22775:SF3">
    <property type="entry name" value="SORTING NEXIN-13"/>
    <property type="match status" value="1"/>
</dbReference>
<evidence type="ECO:0000313" key="4">
    <source>
        <dbReference type="EMBL" id="CAL1696546.1"/>
    </source>
</evidence>
<dbReference type="Proteomes" id="UP001497453">
    <property type="component" value="Chromosome 1"/>
</dbReference>
<feature type="domain" description="PXA" evidence="3">
    <location>
        <begin position="65"/>
        <end position="244"/>
    </location>
</feature>
<keyword evidence="5" id="KW-1185">Reference proteome</keyword>
<dbReference type="Pfam" id="PF08628">
    <property type="entry name" value="Nexin_C"/>
    <property type="match status" value="1"/>
</dbReference>
<protein>
    <recommendedName>
        <fullName evidence="3">PXA domain-containing protein</fullName>
    </recommendedName>
</protein>
<dbReference type="Pfam" id="PF02194">
    <property type="entry name" value="PXA"/>
    <property type="match status" value="1"/>
</dbReference>
<accession>A0ABP1CLG9</accession>
<evidence type="ECO:0000313" key="5">
    <source>
        <dbReference type="Proteomes" id="UP001497453"/>
    </source>
</evidence>
<evidence type="ECO:0000259" key="3">
    <source>
        <dbReference type="PROSITE" id="PS51207"/>
    </source>
</evidence>
<dbReference type="PROSITE" id="PS51207">
    <property type="entry name" value="PXA"/>
    <property type="match status" value="1"/>
</dbReference>
<sequence>MLTGPAHHPPQQARSVLSTSSSTAEKSTASKQARSKPPSLPRRLLFPQLPVDADLPPLLLSPSASPELNAELYDFIAVALRAYVNPWWTKLTRYDKEFLPQITHVLTSVLRTLETRLTATDFSPLVFRDLPTLLTQHCVDYRHAQAKLHTSYASGGAASLPQLFHQMQPHMAVSAEGKVDETYIRQAVDYVLEECLPEEDYEPDPERYIIREIIVNVLLGSVVPRLTQPWFIHKTILDFLGPEDEKGQASKSSDLASETNGPPPLERQRSYHLSFQALAIFILSAIRSISTFCLALLHAYRQALGTIKKVNQSNGVFSHIPQTRDTPEESPEDRVGTMAVKSTLPGTLVPMTPMTPAMIPSSVHSTESSRTSSIVSASIVIPATHTPPPPPNYTQPSLQFLLTLLSPPPPPASASVTRHSYSTSIALTHVLSMIATLLSPFLSRLLPYLLYTHILSSSSLAYMVRTARRALFPEGWPAPPPVDPTPEEQAVLRTDVERRLQDLVPGILKPLLGPTPDARAHTVSTMLDPLSSQACNVHLLILILDLVLVTVFPEMSVKENIVPSTNASEVDGYGHDRGGMTPPTPGSTSL</sequence>
<evidence type="ECO:0000256" key="1">
    <source>
        <dbReference type="ARBA" id="ARBA00010883"/>
    </source>
</evidence>
<dbReference type="EMBL" id="OZ037944">
    <property type="protein sequence ID" value="CAL1696546.1"/>
    <property type="molecule type" value="Genomic_DNA"/>
</dbReference>
<proteinExistence type="inferred from homology"/>
<gene>
    <name evidence="4" type="ORF">GFSPODELE1_LOCUS1236</name>
</gene>